<gene>
    <name evidence="5" type="ORF">TVY486_0901320</name>
</gene>
<proteinExistence type="inferred from homology"/>
<evidence type="ECO:0000313" key="5">
    <source>
        <dbReference type="EMBL" id="CCC50309.1"/>
    </source>
</evidence>
<dbReference type="PANTHER" id="PTHR12895:SF9">
    <property type="entry name" value="DYMECLIN"/>
    <property type="match status" value="1"/>
</dbReference>
<dbReference type="Pfam" id="PF09742">
    <property type="entry name" value="Dymeclin"/>
    <property type="match status" value="1"/>
</dbReference>
<dbReference type="GO" id="GO:0007030">
    <property type="term" value="P:Golgi organization"/>
    <property type="evidence" value="ECO:0007669"/>
    <property type="project" value="TreeGrafter"/>
</dbReference>
<evidence type="ECO:0000256" key="1">
    <source>
        <dbReference type="ARBA" id="ARBA00010603"/>
    </source>
</evidence>
<comment type="similarity">
    <text evidence="1">Belongs to the dymeclin family.</text>
</comment>
<protein>
    <recommendedName>
        <fullName evidence="2">Dymeclin</fullName>
    </recommendedName>
</protein>
<name>G0U207_TRYVY</name>
<dbReference type="InterPro" id="IPR019142">
    <property type="entry name" value="Dymeclin"/>
</dbReference>
<keyword evidence="3" id="KW-0519">Myristate</keyword>
<evidence type="ECO:0000256" key="2">
    <source>
        <dbReference type="ARBA" id="ARBA00015736"/>
    </source>
</evidence>
<reference evidence="5" key="1">
    <citation type="journal article" date="2012" name="Proc. Natl. Acad. Sci. U.S.A.">
        <title>Antigenic diversity is generated by distinct evolutionary mechanisms in African trypanosome species.</title>
        <authorList>
            <person name="Jackson A.P."/>
            <person name="Berry A."/>
            <person name="Aslett M."/>
            <person name="Allison H.C."/>
            <person name="Burton P."/>
            <person name="Vavrova-Anderson J."/>
            <person name="Brown R."/>
            <person name="Browne H."/>
            <person name="Corton N."/>
            <person name="Hauser H."/>
            <person name="Gamble J."/>
            <person name="Gilderthorp R."/>
            <person name="Marcello L."/>
            <person name="McQuillan J."/>
            <person name="Otto T.D."/>
            <person name="Quail M.A."/>
            <person name="Sanders M.J."/>
            <person name="van Tonder A."/>
            <person name="Ginger M.L."/>
            <person name="Field M.C."/>
            <person name="Barry J.D."/>
            <person name="Hertz-Fowler C."/>
            <person name="Berriman M."/>
        </authorList>
    </citation>
    <scope>NUCLEOTIDE SEQUENCE</scope>
    <source>
        <strain evidence="5">Y486</strain>
    </source>
</reference>
<dbReference type="EMBL" id="HE573025">
    <property type="protein sequence ID" value="CCC50309.1"/>
    <property type="molecule type" value="Genomic_DNA"/>
</dbReference>
<evidence type="ECO:0000256" key="3">
    <source>
        <dbReference type="ARBA" id="ARBA00022707"/>
    </source>
</evidence>
<sequence length="720" mass="79267">MGGASTKEALPYFTSLANDETEPDEKEFADHLTRYKADLCSGAELYVSLLPALQELVPLCAPKGRILWLIRFCLHRIEQVTCNYSQGPDDAFTAAIHIMQFVVRYAHTTSSGDATRFLEIISVSAPTEARGSGGDLEDHVDGCAGGDDSQWANHEAHKLCVALMDFCVAVPLTQHTVEAHAEVVTLLLCMNSSALYHDTSLDGGNRDFFTELMLSYKGLSDFLVALLQRLGSWGAGSLPQTPLLYRQGQQSAFRAFYNMFFDGSNRESIGCGAYLGRRSAQLLAVLVAYGKGYRPNPTLEFLAGITDGAPIAYGLLLNVFTTHLSTCPVLCIVLYVLLYDNPSFIHTVTTTYSKELLEVLQAVLHLCHVVTVRDDPAGAFEGFAPPEASTAAAQHVSRFASPFIGCMTATLLLIFSQDQVVNKHMSELVISPPFKMERFTGMLSLLSLYVIVVARAIVRALNDKSELLVSILIPCLVNVSPFVRNIEVYTSQRLVQLLLLVQRKLRRLLELYVEQGNSTDVVSGNPDVAKEERNRKCGEIAVLVRQFSGLVEALDGMVKGGDRHNDSLVYEFLYHRLRIEEGVHSKGLMSPFSKAVHRALQPLLKTMGFYVTEIASFTSSETSRDVLAVIRRVMQEGGSSASSHHQSFPRATEASESKLMSTQCTSLKSRDIAFLYEESVQSYDFFGPFVWATLLGEETAYPGGISWTTDVSTLSIFPSS</sequence>
<dbReference type="VEuPathDB" id="TriTrypDB:TvY486_0901320"/>
<keyword evidence="4" id="KW-0449">Lipoprotein</keyword>
<evidence type="ECO:0000256" key="4">
    <source>
        <dbReference type="ARBA" id="ARBA00023288"/>
    </source>
</evidence>
<dbReference type="PANTHER" id="PTHR12895">
    <property type="entry name" value="DYMECLIN"/>
    <property type="match status" value="1"/>
</dbReference>
<dbReference type="AlphaFoldDB" id="G0U207"/>
<dbReference type="GO" id="GO:0005794">
    <property type="term" value="C:Golgi apparatus"/>
    <property type="evidence" value="ECO:0007669"/>
    <property type="project" value="TreeGrafter"/>
</dbReference>
<dbReference type="OMA" id="IKNCEAD"/>
<accession>G0U207</accession>
<organism evidence="5">
    <name type="scientific">Trypanosoma vivax (strain Y486)</name>
    <dbReference type="NCBI Taxonomy" id="1055687"/>
    <lineage>
        <taxon>Eukaryota</taxon>
        <taxon>Discoba</taxon>
        <taxon>Euglenozoa</taxon>
        <taxon>Kinetoplastea</taxon>
        <taxon>Metakinetoplastina</taxon>
        <taxon>Trypanosomatida</taxon>
        <taxon>Trypanosomatidae</taxon>
        <taxon>Trypanosoma</taxon>
        <taxon>Duttonella</taxon>
    </lineage>
</organism>